<gene>
    <name evidence="2" type="ORF">FANTH_14436</name>
</gene>
<evidence type="ECO:0000256" key="1">
    <source>
        <dbReference type="SAM" id="MobiDB-lite"/>
    </source>
</evidence>
<feature type="compositionally biased region" description="Polar residues" evidence="1">
    <location>
        <begin position="362"/>
        <end position="378"/>
    </location>
</feature>
<feature type="compositionally biased region" description="Polar residues" evidence="1">
    <location>
        <begin position="141"/>
        <end position="160"/>
    </location>
</feature>
<accession>A0A8H5DM67</accession>
<sequence length="601" mass="65881">MERNSWTRSRGRVAPGINTSEVDVKGQGRVLRSRTVVPHFQGTKRPQSDDEMGCSDASEADSEPVDEIVALGLPEDQMEVDTDEEDENDLDWAAPKKQSTPRERRRSPAKEVVEIDDDESDEETVVDPGDDGFMPNDSPEPVQSNGQSEPDYGTSTPNPVSASSRRPRRSIQQPSRLVSDTPRSSVRQSTGSEEYTSATLAVRSPLGSQHQTPSSQVPVPKPATAQGDMRHPQQPTPTTSPANTMQNLFKPRPQPHTAVPLPPIPGSKSATQLQRSNSQPSAPTSASKSQSSATPRTQASSQPLTSPRTSASSLTPQQQSGNWPSASNPVAPQGAYSQLKSSQQSAPHHLAPSRGNKRPAESSLTALYTSNTPTNASRSGAKRQRSSNGLLDRQSQTSRAINWDAVLPSGDEFKESLKNASDAIKPFLHKFEELLADINDEQRKLSAVQSSLFQKRNDYIINQKKAQDALKDVEKFTANENTTLRGLEEVYQQSPGDTELRTLINGWKQAILEHNKVYVVVKSQVDMNIDGIYNTDQDIALVTKRLGQLDAERADVMKEKEGVDKAAKRVAIMSKFMEPSWQATLDVLLQRVSPEVLEKVV</sequence>
<organism evidence="2 3">
    <name type="scientific">Fusarium anthophilum</name>
    <dbReference type="NCBI Taxonomy" id="48485"/>
    <lineage>
        <taxon>Eukaryota</taxon>
        <taxon>Fungi</taxon>
        <taxon>Dikarya</taxon>
        <taxon>Ascomycota</taxon>
        <taxon>Pezizomycotina</taxon>
        <taxon>Sordariomycetes</taxon>
        <taxon>Hypocreomycetidae</taxon>
        <taxon>Hypocreales</taxon>
        <taxon>Nectriaceae</taxon>
        <taxon>Fusarium</taxon>
        <taxon>Fusarium fujikuroi species complex</taxon>
    </lineage>
</organism>
<feature type="compositionally biased region" description="Polar residues" evidence="1">
    <location>
        <begin position="236"/>
        <end position="247"/>
    </location>
</feature>
<proteinExistence type="predicted"/>
<feature type="compositionally biased region" description="Polar residues" evidence="1">
    <location>
        <begin position="268"/>
        <end position="277"/>
    </location>
</feature>
<reference evidence="2 3" key="1">
    <citation type="journal article" date="2020" name="BMC Genomics">
        <title>Correction to: Identification and distribution of gene clusters required for synthesis of sphingolipid metabolism inhibitors in diverse species of the filamentous fungus Fusarium.</title>
        <authorList>
            <person name="Kim H.S."/>
            <person name="Lohmar J.M."/>
            <person name="Busman M."/>
            <person name="Brown D.W."/>
            <person name="Naumann T.A."/>
            <person name="Divon H.H."/>
            <person name="Lysoe E."/>
            <person name="Uhlig S."/>
            <person name="Proctor R.H."/>
        </authorList>
    </citation>
    <scope>NUCLEOTIDE SEQUENCE [LARGE SCALE GENOMIC DNA]</scope>
    <source>
        <strain evidence="2 3">NRRL 25214</strain>
    </source>
</reference>
<feature type="compositionally biased region" description="Low complexity" evidence="1">
    <location>
        <begin position="278"/>
        <end position="295"/>
    </location>
</feature>
<feature type="compositionally biased region" description="Acidic residues" evidence="1">
    <location>
        <begin position="114"/>
        <end position="130"/>
    </location>
</feature>
<feature type="compositionally biased region" description="Polar residues" evidence="1">
    <location>
        <begin position="386"/>
        <end position="396"/>
    </location>
</feature>
<evidence type="ECO:0000313" key="2">
    <source>
        <dbReference type="EMBL" id="KAF5228663.1"/>
    </source>
</evidence>
<dbReference type="AlphaFoldDB" id="A0A8H5DM67"/>
<feature type="compositionally biased region" description="Acidic residues" evidence="1">
    <location>
        <begin position="49"/>
        <end position="66"/>
    </location>
</feature>
<evidence type="ECO:0000313" key="3">
    <source>
        <dbReference type="Proteomes" id="UP000573603"/>
    </source>
</evidence>
<feature type="compositionally biased region" description="Basic and acidic residues" evidence="1">
    <location>
        <begin position="100"/>
        <end position="113"/>
    </location>
</feature>
<dbReference type="Proteomes" id="UP000573603">
    <property type="component" value="Unassembled WGS sequence"/>
</dbReference>
<feature type="compositionally biased region" description="Polar residues" evidence="1">
    <location>
        <begin position="181"/>
        <end position="199"/>
    </location>
</feature>
<dbReference type="EMBL" id="JABEVY010000635">
    <property type="protein sequence ID" value="KAF5228663.1"/>
    <property type="molecule type" value="Genomic_DNA"/>
</dbReference>
<comment type="caution">
    <text evidence="2">The sequence shown here is derived from an EMBL/GenBank/DDBJ whole genome shotgun (WGS) entry which is preliminary data.</text>
</comment>
<feature type="compositionally biased region" description="Acidic residues" evidence="1">
    <location>
        <begin position="76"/>
        <end position="90"/>
    </location>
</feature>
<keyword evidence="3" id="KW-1185">Reference proteome</keyword>
<feature type="compositionally biased region" description="Polar residues" evidence="1">
    <location>
        <begin position="206"/>
        <end position="217"/>
    </location>
</feature>
<feature type="region of interest" description="Disordered" evidence="1">
    <location>
        <begin position="1"/>
        <end position="396"/>
    </location>
</feature>
<name>A0A8H5DM67_9HYPO</name>
<feature type="compositionally biased region" description="Polar residues" evidence="1">
    <location>
        <begin position="296"/>
        <end position="346"/>
    </location>
</feature>
<protein>
    <submittedName>
        <fullName evidence="2">Uncharacterized protein</fullName>
    </submittedName>
</protein>